<name>A0A8J4PY60_9MYCE</name>
<comment type="caution">
    <text evidence="2">The sequence shown here is derived from an EMBL/GenBank/DDBJ whole genome shotgun (WGS) entry which is preliminary data.</text>
</comment>
<feature type="region of interest" description="Disordered" evidence="1">
    <location>
        <begin position="211"/>
        <end position="232"/>
    </location>
</feature>
<dbReference type="Proteomes" id="UP000695562">
    <property type="component" value="Unassembled WGS sequence"/>
</dbReference>
<dbReference type="EMBL" id="AJWJ01000035">
    <property type="protein sequence ID" value="KAF2077223.1"/>
    <property type="molecule type" value="Genomic_DNA"/>
</dbReference>
<evidence type="ECO:0000256" key="1">
    <source>
        <dbReference type="SAM" id="MobiDB-lite"/>
    </source>
</evidence>
<sequence length="232" mass="26166">MFNLIKNKLNTSFSGATVNTKDSEVDNCDEFVVVEDDMTKSAWVQVDLNNNKENEQQRLLSMYQVKYEPNLQQDVSVVPPSPTEQRQAQQPIENDLSIVPPSNLEMKVCQVKQQEEQEEQDEKVVVVPVVVEQVVADEVVVPQIKEEEPEWLQGKTKTNYISRGISDYSYTSTVDATKPYTVASNNASYTSASSNVKPYFTTSNTYSYTSTSNDIKPYTSVSKSPSSYSYSF</sequence>
<protein>
    <submittedName>
        <fullName evidence="2">Uncharacterized protein</fullName>
    </submittedName>
</protein>
<gene>
    <name evidence="2" type="ORF">CYY_001477</name>
</gene>
<evidence type="ECO:0000313" key="3">
    <source>
        <dbReference type="Proteomes" id="UP000695562"/>
    </source>
</evidence>
<reference evidence="2" key="1">
    <citation type="submission" date="2020-01" db="EMBL/GenBank/DDBJ databases">
        <title>Development of genomics and gene disruption for Polysphondylium violaceum indicates a role for the polyketide synthase stlB in stalk morphogenesis.</title>
        <authorList>
            <person name="Narita B."/>
            <person name="Kawabe Y."/>
            <person name="Kin K."/>
            <person name="Saito T."/>
            <person name="Gibbs R."/>
            <person name="Kuspa A."/>
            <person name="Muzny D."/>
            <person name="Queller D."/>
            <person name="Richards S."/>
            <person name="Strassman J."/>
            <person name="Sucgang R."/>
            <person name="Worley K."/>
            <person name="Schaap P."/>
        </authorList>
    </citation>
    <scope>NUCLEOTIDE SEQUENCE</scope>
    <source>
        <strain evidence="2">QSvi11</strain>
    </source>
</reference>
<proteinExistence type="predicted"/>
<accession>A0A8J4PY60</accession>
<organism evidence="2 3">
    <name type="scientific">Polysphondylium violaceum</name>
    <dbReference type="NCBI Taxonomy" id="133409"/>
    <lineage>
        <taxon>Eukaryota</taxon>
        <taxon>Amoebozoa</taxon>
        <taxon>Evosea</taxon>
        <taxon>Eumycetozoa</taxon>
        <taxon>Dictyostelia</taxon>
        <taxon>Dictyosteliales</taxon>
        <taxon>Dictyosteliaceae</taxon>
        <taxon>Polysphondylium</taxon>
    </lineage>
</organism>
<evidence type="ECO:0000313" key="2">
    <source>
        <dbReference type="EMBL" id="KAF2077223.1"/>
    </source>
</evidence>
<dbReference type="AlphaFoldDB" id="A0A8J4PY60"/>
<keyword evidence="3" id="KW-1185">Reference proteome</keyword>